<dbReference type="AlphaFoldDB" id="A0A1I2CFC8"/>
<organism evidence="1 2">
    <name type="scientific">Flavobacterium xueshanense</name>
    <dbReference type="NCBI Taxonomy" id="935223"/>
    <lineage>
        <taxon>Bacteria</taxon>
        <taxon>Pseudomonadati</taxon>
        <taxon>Bacteroidota</taxon>
        <taxon>Flavobacteriia</taxon>
        <taxon>Flavobacteriales</taxon>
        <taxon>Flavobacteriaceae</taxon>
        <taxon>Flavobacterium</taxon>
    </lineage>
</organism>
<dbReference type="STRING" id="935223.SAMN04488131_10356"/>
<gene>
    <name evidence="1" type="ORF">SAMN04488131_10356</name>
</gene>
<dbReference type="Proteomes" id="UP000198596">
    <property type="component" value="Unassembled WGS sequence"/>
</dbReference>
<evidence type="ECO:0000313" key="1">
    <source>
        <dbReference type="EMBL" id="SFE66968.1"/>
    </source>
</evidence>
<proteinExistence type="predicted"/>
<protein>
    <submittedName>
        <fullName evidence="1">Uncharacterized protein</fullName>
    </submittedName>
</protein>
<reference evidence="2" key="1">
    <citation type="submission" date="2016-10" db="EMBL/GenBank/DDBJ databases">
        <authorList>
            <person name="Varghese N."/>
            <person name="Submissions S."/>
        </authorList>
    </citation>
    <scope>NUCLEOTIDE SEQUENCE [LARGE SCALE GENOMIC DNA]</scope>
    <source>
        <strain evidence="2">CGMCC 1.9227</strain>
    </source>
</reference>
<sequence>MSNDVKNDADKLIEYSDKIEIIQEQQLQIIQYNNEKLDKVIDFAGKLVTVGELINENKRLDNERINLQNQTAQILCKHQRNMTIIEKRFAERGLVFSKYFEVIDKGLETGNDNLVFMGLSAVNNLVISDPLQDIQNTLRALESNDTLELDF</sequence>
<name>A0A1I2CFC8_9FLAO</name>
<evidence type="ECO:0000313" key="2">
    <source>
        <dbReference type="Proteomes" id="UP000198596"/>
    </source>
</evidence>
<keyword evidence="2" id="KW-1185">Reference proteome</keyword>
<dbReference type="EMBL" id="FONQ01000003">
    <property type="protein sequence ID" value="SFE66968.1"/>
    <property type="molecule type" value="Genomic_DNA"/>
</dbReference>
<dbReference type="OrthoDB" id="456914at2"/>
<dbReference type="RefSeq" id="WP_091203575.1">
    <property type="nucleotide sequence ID" value="NZ_FONQ01000003.1"/>
</dbReference>
<accession>A0A1I2CFC8</accession>